<evidence type="ECO:0000256" key="4">
    <source>
        <dbReference type="ARBA" id="ARBA00023163"/>
    </source>
</evidence>
<dbReference type="CDD" id="cd06171">
    <property type="entry name" value="Sigma70_r4"/>
    <property type="match status" value="1"/>
</dbReference>
<dbReference type="Gene3D" id="1.10.10.10">
    <property type="entry name" value="Winged helix-like DNA-binding domain superfamily/Winged helix DNA-binding domain"/>
    <property type="match status" value="2"/>
</dbReference>
<dbReference type="InterPro" id="IPR036388">
    <property type="entry name" value="WH-like_DNA-bd_sf"/>
</dbReference>
<name>A0A4R7SWW7_9ACTN</name>
<dbReference type="InterPro" id="IPR013325">
    <property type="entry name" value="RNA_pol_sigma_r2"/>
</dbReference>
<keyword evidence="1" id="KW-0805">Transcription regulation</keyword>
<dbReference type="PANTHER" id="PTHR30385">
    <property type="entry name" value="SIGMA FACTOR F FLAGELLAR"/>
    <property type="match status" value="1"/>
</dbReference>
<keyword evidence="9" id="KW-1185">Reference proteome</keyword>
<evidence type="ECO:0000313" key="8">
    <source>
        <dbReference type="EMBL" id="TDU83852.1"/>
    </source>
</evidence>
<dbReference type="AlphaFoldDB" id="A0A4R7SWW7"/>
<dbReference type="Pfam" id="PF04542">
    <property type="entry name" value="Sigma70_r2"/>
    <property type="match status" value="1"/>
</dbReference>
<dbReference type="RefSeq" id="WP_133983396.1">
    <property type="nucleotide sequence ID" value="NZ_SOCE01000002.1"/>
</dbReference>
<proteinExistence type="predicted"/>
<accession>A0A4R7SWW7</accession>
<feature type="region of interest" description="Disordered" evidence="5">
    <location>
        <begin position="1"/>
        <end position="23"/>
    </location>
</feature>
<feature type="domain" description="RNA polymerase sigma-70 region 4" evidence="7">
    <location>
        <begin position="218"/>
        <end position="261"/>
    </location>
</feature>
<dbReference type="Proteomes" id="UP000295151">
    <property type="component" value="Unassembled WGS sequence"/>
</dbReference>
<sequence length="269" mass="29946">MAISDSVPQPSTSVRPPARPLRDQQATEVERLLRLAAGAPEYQKARLLEEAILAGLPMARTLAARYCRRGVDTEDVHQVACVGLVKAVRGYRPGDDTDFRSYALPTIRGEIRRYFRDRAWMVRPPRNIQDVQSAINAAEGELALLLRRWPTADDLATALDLPVAEILDAQRAQGCFHPTSLDANVVASPTLSLANTIADERDTYELVDDVEALRPVVADLPDRSRLILHRRFVEHRTQAEIGAEIGVSQMQVSRLLHEIMQLFRAALTA</sequence>
<protein>
    <submittedName>
        <fullName evidence="8">RNA polymerase sigma-B factor</fullName>
    </submittedName>
</protein>
<dbReference type="PANTHER" id="PTHR30385:SF4">
    <property type="entry name" value="RNA POLYMERASE SIGMA-E FACTOR"/>
    <property type="match status" value="1"/>
</dbReference>
<dbReference type="PRINTS" id="PR00046">
    <property type="entry name" value="SIGMA70FCT"/>
</dbReference>
<comment type="caution">
    <text evidence="8">The sequence shown here is derived from an EMBL/GenBank/DDBJ whole genome shotgun (WGS) entry which is preliminary data.</text>
</comment>
<evidence type="ECO:0000256" key="2">
    <source>
        <dbReference type="ARBA" id="ARBA00023082"/>
    </source>
</evidence>
<dbReference type="InterPro" id="IPR000943">
    <property type="entry name" value="RNA_pol_sigma70"/>
</dbReference>
<evidence type="ECO:0000259" key="7">
    <source>
        <dbReference type="Pfam" id="PF04545"/>
    </source>
</evidence>
<keyword evidence="4" id="KW-0804">Transcription</keyword>
<evidence type="ECO:0000259" key="6">
    <source>
        <dbReference type="Pfam" id="PF04542"/>
    </source>
</evidence>
<dbReference type="InterPro" id="IPR014284">
    <property type="entry name" value="RNA_pol_sigma-70_dom"/>
</dbReference>
<dbReference type="Gene3D" id="1.20.120.1810">
    <property type="match status" value="1"/>
</dbReference>
<keyword evidence="2" id="KW-0731">Sigma factor</keyword>
<gene>
    <name evidence="8" type="ORF">EV138_6316</name>
</gene>
<dbReference type="GO" id="GO:0003677">
    <property type="term" value="F:DNA binding"/>
    <property type="evidence" value="ECO:0007669"/>
    <property type="project" value="UniProtKB-KW"/>
</dbReference>
<evidence type="ECO:0000313" key="9">
    <source>
        <dbReference type="Proteomes" id="UP000295151"/>
    </source>
</evidence>
<evidence type="ECO:0000256" key="5">
    <source>
        <dbReference type="SAM" id="MobiDB-lite"/>
    </source>
</evidence>
<dbReference type="InterPro" id="IPR007630">
    <property type="entry name" value="RNA_pol_sigma70_r4"/>
</dbReference>
<feature type="compositionally biased region" description="Polar residues" evidence="5">
    <location>
        <begin position="1"/>
        <end position="14"/>
    </location>
</feature>
<evidence type="ECO:0000256" key="1">
    <source>
        <dbReference type="ARBA" id="ARBA00023015"/>
    </source>
</evidence>
<dbReference type="Pfam" id="PF04545">
    <property type="entry name" value="Sigma70_r4"/>
    <property type="match status" value="1"/>
</dbReference>
<dbReference type="SUPFAM" id="SSF88659">
    <property type="entry name" value="Sigma3 and sigma4 domains of RNA polymerase sigma factors"/>
    <property type="match status" value="2"/>
</dbReference>
<dbReference type="InterPro" id="IPR007627">
    <property type="entry name" value="RNA_pol_sigma70_r2"/>
</dbReference>
<dbReference type="EMBL" id="SOCE01000002">
    <property type="protein sequence ID" value="TDU83852.1"/>
    <property type="molecule type" value="Genomic_DNA"/>
</dbReference>
<dbReference type="SUPFAM" id="SSF88946">
    <property type="entry name" value="Sigma2 domain of RNA polymerase sigma factors"/>
    <property type="match status" value="1"/>
</dbReference>
<feature type="domain" description="RNA polymerase sigma-70 region 2" evidence="6">
    <location>
        <begin position="56"/>
        <end position="120"/>
    </location>
</feature>
<dbReference type="OrthoDB" id="9804285at2"/>
<dbReference type="GO" id="GO:0016987">
    <property type="term" value="F:sigma factor activity"/>
    <property type="evidence" value="ECO:0007669"/>
    <property type="project" value="UniProtKB-KW"/>
</dbReference>
<dbReference type="NCBIfam" id="TIGR02937">
    <property type="entry name" value="sigma70-ECF"/>
    <property type="match status" value="1"/>
</dbReference>
<dbReference type="InterPro" id="IPR013324">
    <property type="entry name" value="RNA_pol_sigma_r3/r4-like"/>
</dbReference>
<dbReference type="GO" id="GO:0006352">
    <property type="term" value="P:DNA-templated transcription initiation"/>
    <property type="evidence" value="ECO:0007669"/>
    <property type="project" value="InterPro"/>
</dbReference>
<reference evidence="8 9" key="1">
    <citation type="submission" date="2019-03" db="EMBL/GenBank/DDBJ databases">
        <title>Genomic Encyclopedia of Type Strains, Phase III (KMG-III): the genomes of soil and plant-associated and newly described type strains.</title>
        <authorList>
            <person name="Whitman W."/>
        </authorList>
    </citation>
    <scope>NUCLEOTIDE SEQUENCE [LARGE SCALE GENOMIC DNA]</scope>
    <source>
        <strain evidence="8 9">VKM Ac-2575</strain>
    </source>
</reference>
<evidence type="ECO:0000256" key="3">
    <source>
        <dbReference type="ARBA" id="ARBA00023125"/>
    </source>
</evidence>
<organism evidence="8 9">
    <name type="scientific">Kribbella voronezhensis</name>
    <dbReference type="NCBI Taxonomy" id="2512212"/>
    <lineage>
        <taxon>Bacteria</taxon>
        <taxon>Bacillati</taxon>
        <taxon>Actinomycetota</taxon>
        <taxon>Actinomycetes</taxon>
        <taxon>Propionibacteriales</taxon>
        <taxon>Kribbellaceae</taxon>
        <taxon>Kribbella</taxon>
    </lineage>
</organism>
<keyword evidence="3" id="KW-0238">DNA-binding</keyword>